<dbReference type="PROSITE" id="PS50987">
    <property type="entry name" value="HTH_ARSR_2"/>
    <property type="match status" value="1"/>
</dbReference>
<protein>
    <submittedName>
        <fullName evidence="2">Transcriptional regulator</fullName>
    </submittedName>
</protein>
<dbReference type="SUPFAM" id="SSF46785">
    <property type="entry name" value="Winged helix' DNA-binding domain"/>
    <property type="match status" value="1"/>
</dbReference>
<dbReference type="InterPro" id="IPR011991">
    <property type="entry name" value="ArsR-like_HTH"/>
</dbReference>
<dbReference type="PANTHER" id="PTHR39168">
    <property type="entry name" value="TRANSCRIPTIONAL REGULATOR-RELATED"/>
    <property type="match status" value="1"/>
</dbReference>
<dbReference type="EMBL" id="CP031968">
    <property type="protein sequence ID" value="AXT44785.1"/>
    <property type="molecule type" value="Genomic_DNA"/>
</dbReference>
<dbReference type="InterPro" id="IPR001845">
    <property type="entry name" value="HTH_ArsR_DNA-bd_dom"/>
</dbReference>
<dbReference type="Gene3D" id="1.10.10.10">
    <property type="entry name" value="Winged helix-like DNA-binding domain superfamily/Winged helix DNA-binding domain"/>
    <property type="match status" value="1"/>
</dbReference>
<dbReference type="GO" id="GO:0003700">
    <property type="term" value="F:DNA-binding transcription factor activity"/>
    <property type="evidence" value="ECO:0007669"/>
    <property type="project" value="InterPro"/>
</dbReference>
<dbReference type="Proteomes" id="UP000259465">
    <property type="component" value="Chromosome"/>
</dbReference>
<name>A0AAD0W601_9NEIS</name>
<feature type="domain" description="HTH arsR-type" evidence="1">
    <location>
        <begin position="4"/>
        <end position="99"/>
    </location>
</feature>
<keyword evidence="3" id="KW-1185">Reference proteome</keyword>
<evidence type="ECO:0000313" key="2">
    <source>
        <dbReference type="EMBL" id="AXT44785.1"/>
    </source>
</evidence>
<evidence type="ECO:0000259" key="1">
    <source>
        <dbReference type="PROSITE" id="PS50987"/>
    </source>
</evidence>
<dbReference type="GO" id="GO:0046686">
    <property type="term" value="P:response to cadmium ion"/>
    <property type="evidence" value="ECO:0007669"/>
    <property type="project" value="TreeGrafter"/>
</dbReference>
<dbReference type="CDD" id="cd00090">
    <property type="entry name" value="HTH_ARSR"/>
    <property type="match status" value="1"/>
</dbReference>
<accession>A0AAD0W601</accession>
<dbReference type="KEGG" id="crz:D1345_00545"/>
<dbReference type="PANTHER" id="PTHR39168:SF1">
    <property type="entry name" value="TRANSCRIPTIONAL REGULATORY PROTEIN"/>
    <property type="match status" value="1"/>
</dbReference>
<gene>
    <name evidence="2" type="ORF">D1345_00545</name>
</gene>
<dbReference type="InterPro" id="IPR036390">
    <property type="entry name" value="WH_DNA-bd_sf"/>
</dbReference>
<evidence type="ECO:0000313" key="3">
    <source>
        <dbReference type="Proteomes" id="UP000259465"/>
    </source>
</evidence>
<dbReference type="InterPro" id="IPR052543">
    <property type="entry name" value="HTH_Metal-responsive_Reg"/>
</dbReference>
<dbReference type="GO" id="GO:0032791">
    <property type="term" value="F:lead ion binding"/>
    <property type="evidence" value="ECO:0007669"/>
    <property type="project" value="TreeGrafter"/>
</dbReference>
<dbReference type="InterPro" id="IPR036388">
    <property type="entry name" value="WH-like_DNA-bd_sf"/>
</dbReference>
<dbReference type="SMART" id="SM00418">
    <property type="entry name" value="HTH_ARSR"/>
    <property type="match status" value="1"/>
</dbReference>
<dbReference type="GO" id="GO:0003677">
    <property type="term" value="F:DNA binding"/>
    <property type="evidence" value="ECO:0007669"/>
    <property type="project" value="TreeGrafter"/>
</dbReference>
<dbReference type="AlphaFoldDB" id="A0AAD0W601"/>
<organism evidence="2 3">
    <name type="scientific">Chromobacterium rhizoryzae</name>
    <dbReference type="NCBI Taxonomy" id="1778675"/>
    <lineage>
        <taxon>Bacteria</taxon>
        <taxon>Pseudomonadati</taxon>
        <taxon>Pseudomonadota</taxon>
        <taxon>Betaproteobacteria</taxon>
        <taxon>Neisseriales</taxon>
        <taxon>Chromobacteriaceae</taxon>
        <taxon>Chromobacterium</taxon>
    </lineage>
</organism>
<dbReference type="GO" id="GO:0010288">
    <property type="term" value="P:response to lead ion"/>
    <property type="evidence" value="ECO:0007669"/>
    <property type="project" value="TreeGrafter"/>
</dbReference>
<dbReference type="GO" id="GO:0097063">
    <property type="term" value="F:cadmium ion sensor activity"/>
    <property type="evidence" value="ECO:0007669"/>
    <property type="project" value="TreeGrafter"/>
</dbReference>
<dbReference type="RefSeq" id="WP_019101064.1">
    <property type="nucleotide sequence ID" value="NZ_CP031968.1"/>
</dbReference>
<reference evidence="2 3" key="1">
    <citation type="submission" date="2018-08" db="EMBL/GenBank/DDBJ databases">
        <title>Complete genome sequence of JP2-74.</title>
        <authorList>
            <person name="Wu L."/>
        </authorList>
    </citation>
    <scope>NUCLEOTIDE SEQUENCE [LARGE SCALE GENOMIC DNA]</scope>
    <source>
        <strain evidence="2 3">JP2-74</strain>
    </source>
</reference>
<sequence length="239" mass="25903">MLATPHDRIPDISRLASLLADPGRALMLLLLQDGRLYPASDLAQAAGLSPQAASNHLAKLLHGQAVRVEQRGRHRYYGLASPAIAHALEALSAAAGESRTAVRPKGNADIRLARSCYDHLAGRLGIAVADFLQQQQLLQRLEEREFAVTPAGADWLAARLDIQLAGIARPRRPLARACLDWSERRDHIAGSLGAALCQAFLQRGLTERRSDSRALRITPAGYAFLKQECGVGSEQLRGD</sequence>
<dbReference type="Pfam" id="PF01022">
    <property type="entry name" value="HTH_5"/>
    <property type="match status" value="1"/>
</dbReference>
<proteinExistence type="predicted"/>